<reference evidence="2" key="1">
    <citation type="journal article" date="2019" name="Int. J. Syst. Evol. Microbiol.">
        <title>The Global Catalogue of Microorganisms (GCM) 10K type strain sequencing project: providing services to taxonomists for standard genome sequencing and annotation.</title>
        <authorList>
            <consortium name="The Broad Institute Genomics Platform"/>
            <consortium name="The Broad Institute Genome Sequencing Center for Infectious Disease"/>
            <person name="Wu L."/>
            <person name="Ma J."/>
        </authorList>
    </citation>
    <scope>NUCLEOTIDE SEQUENCE [LARGE SCALE GENOMIC DNA]</scope>
    <source>
        <strain evidence="2">CGMCC 1.6960</strain>
    </source>
</reference>
<gene>
    <name evidence="1" type="ORF">GCM10010968_15920</name>
</gene>
<name>A0ABQ2KJ70_9MICO</name>
<sequence>MHARPIDPRDQTHQEDEPTYRVYFWDDRTGGLSNDEWELRGADVDEVLAWAEANAHGRSPSVWAVTRAADDVLLVRLRGIDLDRVDASSWPKHAARWTPTIS</sequence>
<evidence type="ECO:0000313" key="2">
    <source>
        <dbReference type="Proteomes" id="UP000626982"/>
    </source>
</evidence>
<dbReference type="EMBL" id="BMLM01000001">
    <property type="protein sequence ID" value="GGN84314.1"/>
    <property type="molecule type" value="Genomic_DNA"/>
</dbReference>
<protein>
    <submittedName>
        <fullName evidence="1">Uncharacterized protein</fullName>
    </submittedName>
</protein>
<comment type="caution">
    <text evidence="1">The sequence shown here is derived from an EMBL/GenBank/DDBJ whole genome shotgun (WGS) entry which is preliminary data.</text>
</comment>
<accession>A0ABQ2KJ70</accession>
<organism evidence="1 2">
    <name type="scientific">Agrococcus terreus</name>
    <dbReference type="NCBI Taxonomy" id="574649"/>
    <lineage>
        <taxon>Bacteria</taxon>
        <taxon>Bacillati</taxon>
        <taxon>Actinomycetota</taxon>
        <taxon>Actinomycetes</taxon>
        <taxon>Micrococcales</taxon>
        <taxon>Microbacteriaceae</taxon>
        <taxon>Agrococcus</taxon>
    </lineage>
</organism>
<dbReference type="RefSeq" id="WP_188717640.1">
    <property type="nucleotide sequence ID" value="NZ_BAABBD010000002.1"/>
</dbReference>
<proteinExistence type="predicted"/>
<dbReference type="Proteomes" id="UP000626982">
    <property type="component" value="Unassembled WGS sequence"/>
</dbReference>
<keyword evidence="2" id="KW-1185">Reference proteome</keyword>
<evidence type="ECO:0000313" key="1">
    <source>
        <dbReference type="EMBL" id="GGN84314.1"/>
    </source>
</evidence>